<evidence type="ECO:0000313" key="1">
    <source>
        <dbReference type="EMBL" id="TDL43095.1"/>
    </source>
</evidence>
<gene>
    <name evidence="1" type="ORF">E2R59_09770</name>
</gene>
<sequence>MTTSAPRALAVELHRASPAQWVATYYPMVVTAAGRWAEVTWDLHQHLMPPISVPPEPARWLEVCSPSPEHPCYAGHQPWATQLAAGYATALAAHNTEATKEPLSAQEAQLLRDGTFVVPAGQLSEWVLDDLEDETLGIQG</sequence>
<name>A0A4R5YE87_KOCRO</name>
<comment type="caution">
    <text evidence="1">The sequence shown here is derived from an EMBL/GenBank/DDBJ whole genome shotgun (WGS) entry which is preliminary data.</text>
</comment>
<accession>A0A4R5YE87</accession>
<dbReference type="EMBL" id="SMZT01000003">
    <property type="protein sequence ID" value="TDL43095.1"/>
    <property type="molecule type" value="Genomic_DNA"/>
</dbReference>
<dbReference type="AlphaFoldDB" id="A0A4R5YE87"/>
<dbReference type="Proteomes" id="UP000295163">
    <property type="component" value="Unassembled WGS sequence"/>
</dbReference>
<dbReference type="GeneID" id="64347702"/>
<protein>
    <submittedName>
        <fullName evidence="1">Uncharacterized protein</fullName>
    </submittedName>
</protein>
<reference evidence="1 2" key="1">
    <citation type="submission" date="2019-03" db="EMBL/GenBank/DDBJ databases">
        <title>Genome Sequencing and Assembly of Various Microbes Isolated from Partially Reclaimed Soil and Acid Mine Drainage (AMD) Site.</title>
        <authorList>
            <person name="Steinbock B."/>
            <person name="Bechtold R."/>
            <person name="Sevigny J.L."/>
            <person name="Thomas D."/>
            <person name="Cuthill L.R."/>
            <person name="Aveiro Johannsen E.J."/>
            <person name="Thomas K."/>
            <person name="Ghosh A."/>
        </authorList>
    </citation>
    <scope>NUCLEOTIDE SEQUENCE [LARGE SCALE GENOMIC DNA]</scope>
    <source>
        <strain evidence="1 2">S-A3</strain>
    </source>
</reference>
<dbReference type="RefSeq" id="WP_133410353.1">
    <property type="nucleotide sequence ID" value="NZ_SMZT01000003.1"/>
</dbReference>
<organism evidence="1 2">
    <name type="scientific">Kocuria rosea</name>
    <name type="common">Deinococcus erythromyxa</name>
    <name type="synonym">Micrococcus rubens</name>
    <dbReference type="NCBI Taxonomy" id="1275"/>
    <lineage>
        <taxon>Bacteria</taxon>
        <taxon>Bacillati</taxon>
        <taxon>Actinomycetota</taxon>
        <taxon>Actinomycetes</taxon>
        <taxon>Micrococcales</taxon>
        <taxon>Micrococcaceae</taxon>
        <taxon>Kocuria</taxon>
    </lineage>
</organism>
<evidence type="ECO:0000313" key="2">
    <source>
        <dbReference type="Proteomes" id="UP000295163"/>
    </source>
</evidence>
<proteinExistence type="predicted"/>